<evidence type="ECO:0000313" key="2">
    <source>
        <dbReference type="Proteomes" id="UP000316270"/>
    </source>
</evidence>
<proteinExistence type="predicted"/>
<dbReference type="AlphaFoldDB" id="A0A517LB77"/>
<sequence length="156" mass="17794">MKEQYDPESEHDEIGKQKMIKGVDAQLMEGRKNEATAAKTGRNNEVQLPNLYIQLSLGGNMGQALQRNTWDRMTRKQLLFAAAKCRALLTDLAQKAMTTVRNMHREQLQCAEKSPLCHTALAAMFDPKLRAEEVTSNRDLAEDVFKPSYHMYDDYS</sequence>
<name>A0A517LB77_9PEZI</name>
<dbReference type="Proteomes" id="UP000316270">
    <property type="component" value="Chromosome 8"/>
</dbReference>
<protein>
    <submittedName>
        <fullName evidence="1">Uncharacterized protein</fullName>
    </submittedName>
</protein>
<reference evidence="1 2" key="1">
    <citation type="submission" date="2019-07" db="EMBL/GenBank/DDBJ databases">
        <title>Finished genome of Venturia effusa.</title>
        <authorList>
            <person name="Young C.A."/>
            <person name="Cox M.P."/>
            <person name="Ganley A.R.D."/>
            <person name="David W.J."/>
        </authorList>
    </citation>
    <scope>NUCLEOTIDE SEQUENCE [LARGE SCALE GENOMIC DNA]</scope>
    <source>
        <strain evidence="2">albino</strain>
    </source>
</reference>
<accession>A0A517LB77</accession>
<evidence type="ECO:0000313" key="1">
    <source>
        <dbReference type="EMBL" id="QDS72886.1"/>
    </source>
</evidence>
<keyword evidence="2" id="KW-1185">Reference proteome</keyword>
<gene>
    <name evidence="1" type="ORF">FKW77_007598</name>
</gene>
<organism evidence="1 2">
    <name type="scientific">Venturia effusa</name>
    <dbReference type="NCBI Taxonomy" id="50376"/>
    <lineage>
        <taxon>Eukaryota</taxon>
        <taxon>Fungi</taxon>
        <taxon>Dikarya</taxon>
        <taxon>Ascomycota</taxon>
        <taxon>Pezizomycotina</taxon>
        <taxon>Dothideomycetes</taxon>
        <taxon>Pleosporomycetidae</taxon>
        <taxon>Venturiales</taxon>
        <taxon>Venturiaceae</taxon>
        <taxon>Venturia</taxon>
    </lineage>
</organism>
<dbReference type="EMBL" id="CP042192">
    <property type="protein sequence ID" value="QDS72886.1"/>
    <property type="molecule type" value="Genomic_DNA"/>
</dbReference>